<comment type="caution">
    <text evidence="1">The sequence shown here is derived from an EMBL/GenBank/DDBJ whole genome shotgun (WGS) entry which is preliminary data.</text>
</comment>
<dbReference type="InterPro" id="IPR042261">
    <property type="entry name" value="Lsr2-like_dimerization"/>
</dbReference>
<reference evidence="1 3" key="1">
    <citation type="journal article" date="2019" name="Microbiol. Resour. Announc.">
        <title>Draft Genome Sequence of the Most Traditional epsilon-Poly-l-Lysine Producer, Streptomyces albulus NBRC14147.</title>
        <authorList>
            <person name="Yamanaka K."/>
            <person name="Hamano Y."/>
        </authorList>
    </citation>
    <scope>NUCLEOTIDE SEQUENCE [LARGE SCALE GENOMIC DNA]</scope>
    <source>
        <strain evidence="1 3">NBRC 14147</strain>
    </source>
</reference>
<sequence length="135" mass="14924">MAVKETIQVDESQKNEPGVQEVITPVPVGSEVIKKATYWRSILQDDLDPQATDGVTTVKLAVPALVEEEYETGETNEDGTAKLGVRQIRDTQWYEIDLSEANVAALQEAVKPFTDVARTIEAPTVKPARKKRTTK</sequence>
<evidence type="ECO:0000313" key="3">
    <source>
        <dbReference type="Proteomes" id="UP000288351"/>
    </source>
</evidence>
<evidence type="ECO:0000313" key="2">
    <source>
        <dbReference type="EMBL" id="GCB95751.1"/>
    </source>
</evidence>
<proteinExistence type="predicted"/>
<dbReference type="EMBL" id="BHXC01000007">
    <property type="protein sequence ID" value="GCB95740.1"/>
    <property type="molecule type" value="Genomic_DNA"/>
</dbReference>
<dbReference type="EMBL" id="BHXC01000008">
    <property type="protein sequence ID" value="GCB95751.1"/>
    <property type="molecule type" value="Genomic_DNA"/>
</dbReference>
<dbReference type="eggNOG" id="ENOG5031TYA">
    <property type="taxonomic scope" value="Bacteria"/>
</dbReference>
<gene>
    <name evidence="1" type="ORF">SALB_08547</name>
    <name evidence="2" type="ORF">SALB_08558</name>
</gene>
<organism evidence="1 3">
    <name type="scientific">Streptomyces noursei</name>
    <name type="common">Streptomyces albulus</name>
    <dbReference type="NCBI Taxonomy" id="1971"/>
    <lineage>
        <taxon>Bacteria</taxon>
        <taxon>Bacillati</taxon>
        <taxon>Actinomycetota</taxon>
        <taxon>Actinomycetes</taxon>
        <taxon>Kitasatosporales</taxon>
        <taxon>Streptomycetaceae</taxon>
        <taxon>Streptomyces</taxon>
    </lineage>
</organism>
<evidence type="ECO:0000313" key="1">
    <source>
        <dbReference type="EMBL" id="GCB95740.1"/>
    </source>
</evidence>
<dbReference type="Proteomes" id="UP000288351">
    <property type="component" value="Unassembled WGS sequence"/>
</dbReference>
<dbReference type="Gene3D" id="3.30.60.230">
    <property type="entry name" value="Lsr2, dimerization domain"/>
    <property type="match status" value="1"/>
</dbReference>
<protein>
    <submittedName>
        <fullName evidence="1">Uncharacterized protein</fullName>
    </submittedName>
</protein>
<accession>A0A059WJP0</accession>
<name>A0A059WJP0_STRNR</name>
<dbReference type="RefSeq" id="WP_016573067.1">
    <property type="nucleotide sequence ID" value="NZ_BHXC01000007.1"/>
</dbReference>
<dbReference type="AlphaFoldDB" id="A0A059WJP0"/>